<proteinExistence type="inferred from homology"/>
<reference evidence="8 9" key="1">
    <citation type="submission" date="2019-02" db="EMBL/GenBank/DDBJ databases">
        <title>Deep-cultivation of Planctomycetes and their phenomic and genomic characterization uncovers novel biology.</title>
        <authorList>
            <person name="Wiegand S."/>
            <person name="Jogler M."/>
            <person name="Boedeker C."/>
            <person name="Pinto D."/>
            <person name="Vollmers J."/>
            <person name="Rivas-Marin E."/>
            <person name="Kohn T."/>
            <person name="Peeters S.H."/>
            <person name="Heuer A."/>
            <person name="Rast P."/>
            <person name="Oberbeckmann S."/>
            <person name="Bunk B."/>
            <person name="Jeske O."/>
            <person name="Meyerdierks A."/>
            <person name="Storesund J.E."/>
            <person name="Kallscheuer N."/>
            <person name="Luecker S."/>
            <person name="Lage O.M."/>
            <person name="Pohl T."/>
            <person name="Merkel B.J."/>
            <person name="Hornburger P."/>
            <person name="Mueller R.-W."/>
            <person name="Bruemmer F."/>
            <person name="Labrenz M."/>
            <person name="Spormann A.M."/>
            <person name="Op den Camp H."/>
            <person name="Overmann J."/>
            <person name="Amann R."/>
            <person name="Jetten M.S.M."/>
            <person name="Mascher T."/>
            <person name="Medema M.H."/>
            <person name="Devos D.P."/>
            <person name="Kaster A.-K."/>
            <person name="Ovreas L."/>
            <person name="Rohde M."/>
            <person name="Galperin M.Y."/>
            <person name="Jogler C."/>
        </authorList>
    </citation>
    <scope>NUCLEOTIDE SEQUENCE [LARGE SCALE GENOMIC DNA]</scope>
    <source>
        <strain evidence="8 9">Pla133</strain>
    </source>
</reference>
<organism evidence="8 9">
    <name type="scientific">Engelhardtia mirabilis</name>
    <dbReference type="NCBI Taxonomy" id="2528011"/>
    <lineage>
        <taxon>Bacteria</taxon>
        <taxon>Pseudomonadati</taxon>
        <taxon>Planctomycetota</taxon>
        <taxon>Planctomycetia</taxon>
        <taxon>Planctomycetia incertae sedis</taxon>
        <taxon>Engelhardtia</taxon>
    </lineage>
</organism>
<keyword evidence="5 7" id="KW-1133">Transmembrane helix</keyword>
<evidence type="ECO:0000313" key="8">
    <source>
        <dbReference type="EMBL" id="QDU70006.1"/>
    </source>
</evidence>
<dbReference type="GO" id="GO:0006605">
    <property type="term" value="P:protein targeting"/>
    <property type="evidence" value="ECO:0007669"/>
    <property type="project" value="InterPro"/>
</dbReference>
<dbReference type="Pfam" id="PF01311">
    <property type="entry name" value="Bac_export_1"/>
    <property type="match status" value="1"/>
</dbReference>
<keyword evidence="8" id="KW-0282">Flagellum</keyword>
<dbReference type="EMBL" id="CP036287">
    <property type="protein sequence ID" value="QDU70006.1"/>
    <property type="molecule type" value="Genomic_DNA"/>
</dbReference>
<evidence type="ECO:0000256" key="4">
    <source>
        <dbReference type="ARBA" id="ARBA00022692"/>
    </source>
</evidence>
<evidence type="ECO:0000256" key="6">
    <source>
        <dbReference type="ARBA" id="ARBA00023136"/>
    </source>
</evidence>
<evidence type="ECO:0000256" key="7">
    <source>
        <dbReference type="SAM" id="Phobius"/>
    </source>
</evidence>
<dbReference type="InterPro" id="IPR002010">
    <property type="entry name" value="T3SS_IM_R"/>
</dbReference>
<dbReference type="GO" id="GO:0005886">
    <property type="term" value="C:plasma membrane"/>
    <property type="evidence" value="ECO:0007669"/>
    <property type="project" value="UniProtKB-SubCell"/>
</dbReference>
<evidence type="ECO:0000313" key="9">
    <source>
        <dbReference type="Proteomes" id="UP000316921"/>
    </source>
</evidence>
<evidence type="ECO:0000256" key="5">
    <source>
        <dbReference type="ARBA" id="ARBA00022989"/>
    </source>
</evidence>
<dbReference type="AlphaFoldDB" id="A0A518BSQ0"/>
<feature type="transmembrane region" description="Helical" evidence="7">
    <location>
        <begin position="76"/>
        <end position="97"/>
    </location>
</feature>
<keyword evidence="8" id="KW-0969">Cilium</keyword>
<evidence type="ECO:0000256" key="1">
    <source>
        <dbReference type="ARBA" id="ARBA00004651"/>
    </source>
</evidence>
<gene>
    <name evidence="8" type="ORF">Pla133_51290</name>
</gene>
<dbReference type="Proteomes" id="UP000316921">
    <property type="component" value="Chromosome"/>
</dbReference>
<feature type="transmembrane region" description="Helical" evidence="7">
    <location>
        <begin position="216"/>
        <end position="238"/>
    </location>
</feature>
<comment type="similarity">
    <text evidence="2">Belongs to the FliR/MopE/SpaR family.</text>
</comment>
<name>A0A518BSQ0_9BACT</name>
<dbReference type="RefSeq" id="WP_145070438.1">
    <property type="nucleotide sequence ID" value="NZ_CP036287.1"/>
</dbReference>
<feature type="transmembrane region" description="Helical" evidence="7">
    <location>
        <begin position="177"/>
        <end position="204"/>
    </location>
</feature>
<dbReference type="KEGG" id="pbap:Pla133_51290"/>
<sequence length="258" mass="26948">MNPLLDPANIEAFGLYLVRTSTMVLAAPLLGQTLSSSGTKIALIIALSAVSFSASGEPLPEVYAAPIFAVMALREALIGFFLALIMQLGVMVVRVMGELLSLDMGLQMANQVDPGTGVSSSIVTLIYEGFAILGLLAVNAHHWVVQSLVDSFERAPVGSMSAQLGVTDFVVGLFGEAISAGVAFGAPFMVLMAMVSVMVGLLARTVPQINVLELGFTLRVGVALIVMLILSPVMAPLFGGIFEDVRYWTASGLDALGG</sequence>
<keyword evidence="6 7" id="KW-0472">Membrane</keyword>
<protein>
    <submittedName>
        <fullName evidence="8">Flagellar biosynthesis protein FliR</fullName>
    </submittedName>
</protein>
<feature type="transmembrane region" description="Helical" evidence="7">
    <location>
        <begin position="118"/>
        <end position="138"/>
    </location>
</feature>
<keyword evidence="4 7" id="KW-0812">Transmembrane</keyword>
<dbReference type="PANTHER" id="PTHR30065:SF1">
    <property type="entry name" value="SURFACE PRESENTATION OF ANTIGENS PROTEIN SPAR"/>
    <property type="match status" value="1"/>
</dbReference>
<dbReference type="PRINTS" id="PR00953">
    <property type="entry name" value="TYPE3IMRPROT"/>
</dbReference>
<accession>A0A518BSQ0</accession>
<evidence type="ECO:0000256" key="2">
    <source>
        <dbReference type="ARBA" id="ARBA00009772"/>
    </source>
</evidence>
<keyword evidence="8" id="KW-0966">Cell projection</keyword>
<dbReference type="PANTHER" id="PTHR30065">
    <property type="entry name" value="FLAGELLAR BIOSYNTHETIC PROTEIN FLIR"/>
    <property type="match status" value="1"/>
</dbReference>
<keyword evidence="9" id="KW-1185">Reference proteome</keyword>
<keyword evidence="3" id="KW-1003">Cell membrane</keyword>
<evidence type="ECO:0000256" key="3">
    <source>
        <dbReference type="ARBA" id="ARBA00022475"/>
    </source>
</evidence>
<comment type="subcellular location">
    <subcellularLocation>
        <location evidence="1">Cell membrane</location>
        <topology evidence="1">Multi-pass membrane protein</topology>
    </subcellularLocation>
</comment>